<dbReference type="SUPFAM" id="SSF54826">
    <property type="entry name" value="Enolase N-terminal domain-like"/>
    <property type="match status" value="1"/>
</dbReference>
<evidence type="ECO:0000256" key="3">
    <source>
        <dbReference type="ARBA" id="ARBA00023235"/>
    </source>
</evidence>
<dbReference type="InterPro" id="IPR036849">
    <property type="entry name" value="Enolase-like_C_sf"/>
</dbReference>
<dbReference type="GO" id="GO:0016854">
    <property type="term" value="F:racemase and epimerase activity"/>
    <property type="evidence" value="ECO:0007669"/>
    <property type="project" value="UniProtKB-ARBA"/>
</dbReference>
<dbReference type="Gene3D" id="3.20.20.120">
    <property type="entry name" value="Enolase-like C-terminal domain"/>
    <property type="match status" value="1"/>
</dbReference>
<dbReference type="SFLD" id="SFLDS00001">
    <property type="entry name" value="Enolase"/>
    <property type="match status" value="1"/>
</dbReference>
<dbReference type="SMART" id="SM00922">
    <property type="entry name" value="MR_MLE"/>
    <property type="match status" value="1"/>
</dbReference>
<dbReference type="AlphaFoldDB" id="A0A7G9SNZ0"/>
<name>A0A7G9SNZ0_9GAMM</name>
<organism evidence="5 6">
    <name type="scientific">Thermomonas carbonis</name>
    <dbReference type="NCBI Taxonomy" id="1463158"/>
    <lineage>
        <taxon>Bacteria</taxon>
        <taxon>Pseudomonadati</taxon>
        <taxon>Pseudomonadota</taxon>
        <taxon>Gammaproteobacteria</taxon>
        <taxon>Lysobacterales</taxon>
        <taxon>Lysobacteraceae</taxon>
        <taxon>Thermomonas</taxon>
    </lineage>
</organism>
<evidence type="ECO:0000259" key="4">
    <source>
        <dbReference type="SMART" id="SM00922"/>
    </source>
</evidence>
<evidence type="ECO:0000256" key="2">
    <source>
        <dbReference type="ARBA" id="ARBA00022723"/>
    </source>
</evidence>
<dbReference type="InterPro" id="IPR029017">
    <property type="entry name" value="Enolase-like_N"/>
</dbReference>
<dbReference type="GO" id="GO:0046872">
    <property type="term" value="F:metal ion binding"/>
    <property type="evidence" value="ECO:0007669"/>
    <property type="project" value="UniProtKB-KW"/>
</dbReference>
<dbReference type="Gene3D" id="3.30.390.10">
    <property type="entry name" value="Enolase-like, N-terminal domain"/>
    <property type="match status" value="1"/>
</dbReference>
<dbReference type="EMBL" id="CP060719">
    <property type="protein sequence ID" value="QNN69565.1"/>
    <property type="molecule type" value="Genomic_DNA"/>
</dbReference>
<dbReference type="Pfam" id="PF02746">
    <property type="entry name" value="MR_MLE_N"/>
    <property type="match status" value="1"/>
</dbReference>
<comment type="similarity">
    <text evidence="1">Belongs to the mandelate racemase/muconate lactonizing enzyme family.</text>
</comment>
<dbReference type="PANTHER" id="PTHR48073">
    <property type="entry name" value="O-SUCCINYLBENZOATE SYNTHASE-RELATED"/>
    <property type="match status" value="1"/>
</dbReference>
<accession>A0A7G9SNZ0</accession>
<keyword evidence="3" id="KW-0413">Isomerase</keyword>
<keyword evidence="2" id="KW-0479">Metal-binding</keyword>
<feature type="domain" description="Mandelate racemase/muconate lactonizing enzyme C-terminal" evidence="4">
    <location>
        <begin position="151"/>
        <end position="246"/>
    </location>
</feature>
<gene>
    <name evidence="5" type="ORF">H9L16_12940</name>
</gene>
<evidence type="ECO:0000313" key="5">
    <source>
        <dbReference type="EMBL" id="QNN69565.1"/>
    </source>
</evidence>
<dbReference type="InterPro" id="IPR013342">
    <property type="entry name" value="Mandelate_racemase_C"/>
</dbReference>
<evidence type="ECO:0000313" key="6">
    <source>
        <dbReference type="Proteomes" id="UP000515804"/>
    </source>
</evidence>
<dbReference type="SUPFAM" id="SSF51604">
    <property type="entry name" value="Enolase C-terminal domain-like"/>
    <property type="match status" value="1"/>
</dbReference>
<dbReference type="KEGG" id="tcn:H9L16_12940"/>
<reference evidence="5 6" key="1">
    <citation type="submission" date="2020-08" db="EMBL/GenBank/DDBJ databases">
        <title>Genome sequence of Thermomonas carbonis KCTC 42013T.</title>
        <authorList>
            <person name="Hyun D.-W."/>
            <person name="Bae J.-W."/>
        </authorList>
    </citation>
    <scope>NUCLEOTIDE SEQUENCE [LARGE SCALE GENOMIC DNA]</scope>
    <source>
        <strain evidence="5 6">KCTC 42013</strain>
    </source>
</reference>
<keyword evidence="6" id="KW-1185">Reference proteome</keyword>
<dbReference type="InterPro" id="IPR029065">
    <property type="entry name" value="Enolase_C-like"/>
</dbReference>
<proteinExistence type="inferred from homology"/>
<dbReference type="Pfam" id="PF13378">
    <property type="entry name" value="MR_MLE_C"/>
    <property type="match status" value="1"/>
</dbReference>
<sequence>MTERARIAGFRLWHVRLPFRSRMRSSRGAADAGEKVILELIDADGATGLGEASVIFPSRSGETAGTIFVALRDLYGPRLIGMDAMALARVLDSLESSTSEQFAFLASKCAIDIALHDLKARRLGLPVCELLGGGSRSSFALSRSMSIMPTPALLDTAARLAADGYRLLTMKGTNAWREDLAAFEALRASLPREVMIEIDPNQAWQPKDAIAFDRVAQPLGLECIEQPCAWWDLNGMRLVTASTVSRIAADESVLSAADVFRVAQAGAADMVTIKLAKSGGFRASGQIVDLALNAGLTCNMGSKHPLGVGTAALLHFAAAYPGVGEFLGYGSALERFTSDVIEQVIEVRDGQAFLPEGDGLGVTLDREALARHALGTFDSFAEAH</sequence>
<evidence type="ECO:0000256" key="1">
    <source>
        <dbReference type="ARBA" id="ARBA00008031"/>
    </source>
</evidence>
<dbReference type="SFLD" id="SFLDG00180">
    <property type="entry name" value="muconate_cycloisomerase"/>
    <property type="match status" value="1"/>
</dbReference>
<dbReference type="RefSeq" id="WP_187552083.1">
    <property type="nucleotide sequence ID" value="NZ_BMZL01000001.1"/>
</dbReference>
<protein>
    <recommendedName>
        <fullName evidence="4">Mandelate racemase/muconate lactonizing enzyme C-terminal domain-containing protein</fullName>
    </recommendedName>
</protein>
<dbReference type="InterPro" id="IPR013341">
    <property type="entry name" value="Mandelate_racemase_N_dom"/>
</dbReference>
<dbReference type="GO" id="GO:0006518">
    <property type="term" value="P:peptide metabolic process"/>
    <property type="evidence" value="ECO:0007669"/>
    <property type="project" value="UniProtKB-ARBA"/>
</dbReference>
<dbReference type="PANTHER" id="PTHR48073:SF2">
    <property type="entry name" value="O-SUCCINYLBENZOATE SYNTHASE"/>
    <property type="match status" value="1"/>
</dbReference>
<dbReference type="Proteomes" id="UP000515804">
    <property type="component" value="Chromosome"/>
</dbReference>